<evidence type="ECO:0000256" key="1">
    <source>
        <dbReference type="ARBA" id="ARBA00004442"/>
    </source>
</evidence>
<organism evidence="7 8">
    <name type="scientific">Neolewinella lacunae</name>
    <dbReference type="NCBI Taxonomy" id="1517758"/>
    <lineage>
        <taxon>Bacteria</taxon>
        <taxon>Pseudomonadati</taxon>
        <taxon>Bacteroidota</taxon>
        <taxon>Saprospiria</taxon>
        <taxon>Saprospirales</taxon>
        <taxon>Lewinellaceae</taxon>
        <taxon>Neolewinella</taxon>
    </lineage>
</organism>
<keyword evidence="3" id="KW-0998">Cell outer membrane</keyword>
<dbReference type="CDD" id="cd07185">
    <property type="entry name" value="OmpA_C-like"/>
    <property type="match status" value="1"/>
</dbReference>
<evidence type="ECO:0000256" key="3">
    <source>
        <dbReference type="ARBA" id="ARBA00023237"/>
    </source>
</evidence>
<dbReference type="Proteomes" id="UP000650081">
    <property type="component" value="Unassembled WGS sequence"/>
</dbReference>
<feature type="chain" id="PRO_5038000878" evidence="5">
    <location>
        <begin position="24"/>
        <end position="141"/>
    </location>
</feature>
<dbReference type="PANTHER" id="PTHR30329">
    <property type="entry name" value="STATOR ELEMENT OF FLAGELLAR MOTOR COMPLEX"/>
    <property type="match status" value="1"/>
</dbReference>
<feature type="domain" description="OmpA-like" evidence="6">
    <location>
        <begin position="23"/>
        <end position="140"/>
    </location>
</feature>
<protein>
    <submittedName>
        <fullName evidence="7">OmpA family protein</fullName>
    </submittedName>
</protein>
<dbReference type="SUPFAM" id="SSF103088">
    <property type="entry name" value="OmpA-like"/>
    <property type="match status" value="1"/>
</dbReference>
<evidence type="ECO:0000313" key="7">
    <source>
        <dbReference type="EMBL" id="MBC6995884.1"/>
    </source>
</evidence>
<dbReference type="InterPro" id="IPR050330">
    <property type="entry name" value="Bact_OuterMem_StrucFunc"/>
</dbReference>
<dbReference type="Gene3D" id="3.30.1330.60">
    <property type="entry name" value="OmpA-like domain"/>
    <property type="match status" value="1"/>
</dbReference>
<proteinExistence type="predicted"/>
<dbReference type="GO" id="GO:0009279">
    <property type="term" value="C:cell outer membrane"/>
    <property type="evidence" value="ECO:0007669"/>
    <property type="project" value="UniProtKB-SubCell"/>
</dbReference>
<dbReference type="EMBL" id="JACSIT010000141">
    <property type="protein sequence ID" value="MBC6995884.1"/>
    <property type="molecule type" value="Genomic_DNA"/>
</dbReference>
<evidence type="ECO:0000313" key="8">
    <source>
        <dbReference type="Proteomes" id="UP000650081"/>
    </source>
</evidence>
<reference evidence="7" key="1">
    <citation type="submission" date="2020-08" db="EMBL/GenBank/DDBJ databases">
        <title>Lewinella bacteria from marine environments.</title>
        <authorList>
            <person name="Zhong Y."/>
        </authorList>
    </citation>
    <scope>NUCLEOTIDE SEQUENCE</scope>
    <source>
        <strain evidence="7">KCTC 42187</strain>
    </source>
</reference>
<dbReference type="InterPro" id="IPR036737">
    <property type="entry name" value="OmpA-like_sf"/>
</dbReference>
<gene>
    <name evidence="7" type="ORF">H9S92_17080</name>
</gene>
<feature type="signal peptide" evidence="5">
    <location>
        <begin position="1"/>
        <end position="23"/>
    </location>
</feature>
<accession>A0A923PQZ8</accession>
<evidence type="ECO:0000256" key="5">
    <source>
        <dbReference type="SAM" id="SignalP"/>
    </source>
</evidence>
<comment type="subcellular location">
    <subcellularLocation>
        <location evidence="1">Cell outer membrane</location>
    </subcellularLocation>
</comment>
<keyword evidence="8" id="KW-1185">Reference proteome</keyword>
<dbReference type="RefSeq" id="WP_187467900.1">
    <property type="nucleotide sequence ID" value="NZ_JACSIT010000141.1"/>
</dbReference>
<evidence type="ECO:0000259" key="6">
    <source>
        <dbReference type="PROSITE" id="PS51123"/>
    </source>
</evidence>
<evidence type="ECO:0000256" key="4">
    <source>
        <dbReference type="PROSITE-ProRule" id="PRU00473"/>
    </source>
</evidence>
<dbReference type="PRINTS" id="PR01021">
    <property type="entry name" value="OMPADOMAIN"/>
</dbReference>
<keyword evidence="2 4" id="KW-0472">Membrane</keyword>
<dbReference type="AlphaFoldDB" id="A0A923PQZ8"/>
<keyword evidence="5" id="KW-0732">Signal</keyword>
<dbReference type="InterPro" id="IPR006665">
    <property type="entry name" value="OmpA-like"/>
</dbReference>
<sequence length="141" mass="15789">MSRCLLLFAFFLSLANLAGQATASPADQDHIISIFFGGGSYYIDAEQATRLKQFLDAIPNLEAYEIEVQAHTDDIGNRAYNLRLSEFRGAAVRERLIQYPVAPEAIQVLPLGEDAPVYNNATWEGKISNRRVDVILKRILF</sequence>
<evidence type="ECO:0000256" key="2">
    <source>
        <dbReference type="ARBA" id="ARBA00023136"/>
    </source>
</evidence>
<name>A0A923PQZ8_9BACT</name>
<dbReference type="PROSITE" id="PS51123">
    <property type="entry name" value="OMPA_2"/>
    <property type="match status" value="1"/>
</dbReference>
<comment type="caution">
    <text evidence="7">The sequence shown here is derived from an EMBL/GenBank/DDBJ whole genome shotgun (WGS) entry which is preliminary data.</text>
</comment>
<dbReference type="PANTHER" id="PTHR30329:SF21">
    <property type="entry name" value="LIPOPROTEIN YIAD-RELATED"/>
    <property type="match status" value="1"/>
</dbReference>
<dbReference type="InterPro" id="IPR006664">
    <property type="entry name" value="OMP_bac"/>
</dbReference>
<dbReference type="Pfam" id="PF00691">
    <property type="entry name" value="OmpA"/>
    <property type="match status" value="1"/>
</dbReference>